<feature type="domain" description="RagB/SusD" evidence="6">
    <location>
        <begin position="256"/>
        <end position="526"/>
    </location>
</feature>
<comment type="subcellular location">
    <subcellularLocation>
        <location evidence="1">Cell outer membrane</location>
    </subcellularLocation>
</comment>
<dbReference type="CDD" id="cd08977">
    <property type="entry name" value="SusD"/>
    <property type="match status" value="1"/>
</dbReference>
<dbReference type="InterPro" id="IPR012944">
    <property type="entry name" value="SusD_RagB_dom"/>
</dbReference>
<keyword evidence="4" id="KW-0472">Membrane</keyword>
<protein>
    <submittedName>
        <fullName evidence="8">RagB/SusD family nutrient uptake outer membrane protein</fullName>
    </submittedName>
</protein>
<accession>A0A3N4PIS5</accession>
<dbReference type="PROSITE" id="PS51257">
    <property type="entry name" value="PROKAR_LIPOPROTEIN"/>
    <property type="match status" value="1"/>
</dbReference>
<evidence type="ECO:0000256" key="1">
    <source>
        <dbReference type="ARBA" id="ARBA00004442"/>
    </source>
</evidence>
<dbReference type="OrthoDB" id="5694214at2"/>
<evidence type="ECO:0000313" key="8">
    <source>
        <dbReference type="EMBL" id="RPE08126.1"/>
    </source>
</evidence>
<organism evidence="8 9">
    <name type="scientific">Chitinophaga lutea</name>
    <dbReference type="NCBI Taxonomy" id="2488634"/>
    <lineage>
        <taxon>Bacteria</taxon>
        <taxon>Pseudomonadati</taxon>
        <taxon>Bacteroidota</taxon>
        <taxon>Chitinophagia</taxon>
        <taxon>Chitinophagales</taxon>
        <taxon>Chitinophagaceae</taxon>
        <taxon>Chitinophaga</taxon>
    </lineage>
</organism>
<proteinExistence type="inferred from homology"/>
<evidence type="ECO:0000256" key="5">
    <source>
        <dbReference type="ARBA" id="ARBA00023237"/>
    </source>
</evidence>
<keyword evidence="5" id="KW-0998">Cell outer membrane</keyword>
<dbReference type="Proteomes" id="UP000278351">
    <property type="component" value="Unassembled WGS sequence"/>
</dbReference>
<sequence>MKRYFILICFLSVFGASCSDNILDRGPLDKYSEQNVWKDSTLINLYLGNIYAGMLTTYDEGGSFLMACLTDEAESARTFHTSQQVNLGQYNPSNNIYSEYWTTCYQQARKCNMLLERLPGAAISEGLKQRMTGEARLLRALAYMQLYDRFGRFPIISKVMTLDDETTVPRAKEEDCVKFILTDFDEAAKLLPLSYNAANLGRATSWAALALKSRFLLNQRRDAEAAEAALAVINSKQYDLFPDFMTLFNPENDNNKEIIFDKQYASGISGQSHSLDTYETSTFFTGFASGITCPTQNLVDAFEMKDGLAWDKSPLYSAAKPYDNRDPRFYATVMYDGCQWMGEKVDMKKGSKFNRASGSGSSPTNYFLRKFLNPKYDHKNTNGNANFQNCAIIRLAEVYLIYAEAKWNLGATEDARMYVNKLRTRAGMPNIAAADFTFAKLQNERFVELAMEGQRWFDIRRWKAGPAKLGGVITGMDIVDGPGGRVYNRINVETRVFAEKMYLFPVPLSEINRYPAGTPLDQNPLWN</sequence>
<keyword evidence="9" id="KW-1185">Reference proteome</keyword>
<dbReference type="Gene3D" id="1.25.40.390">
    <property type="match status" value="1"/>
</dbReference>
<feature type="domain" description="SusD-like N-terminal" evidence="7">
    <location>
        <begin position="75"/>
        <end position="217"/>
    </location>
</feature>
<evidence type="ECO:0000259" key="6">
    <source>
        <dbReference type="Pfam" id="PF07980"/>
    </source>
</evidence>
<gene>
    <name evidence="8" type="ORF">EGT74_13740</name>
</gene>
<dbReference type="GO" id="GO:0009279">
    <property type="term" value="C:cell outer membrane"/>
    <property type="evidence" value="ECO:0007669"/>
    <property type="project" value="UniProtKB-SubCell"/>
</dbReference>
<dbReference type="RefSeq" id="WP_123847126.1">
    <property type="nucleotide sequence ID" value="NZ_RPDH01000002.1"/>
</dbReference>
<evidence type="ECO:0000259" key="7">
    <source>
        <dbReference type="Pfam" id="PF14322"/>
    </source>
</evidence>
<evidence type="ECO:0000256" key="3">
    <source>
        <dbReference type="ARBA" id="ARBA00022729"/>
    </source>
</evidence>
<dbReference type="SUPFAM" id="SSF48452">
    <property type="entry name" value="TPR-like"/>
    <property type="match status" value="1"/>
</dbReference>
<evidence type="ECO:0000256" key="4">
    <source>
        <dbReference type="ARBA" id="ARBA00023136"/>
    </source>
</evidence>
<dbReference type="EMBL" id="RPDH01000002">
    <property type="protein sequence ID" value="RPE08126.1"/>
    <property type="molecule type" value="Genomic_DNA"/>
</dbReference>
<comment type="similarity">
    <text evidence="2">Belongs to the SusD family.</text>
</comment>
<keyword evidence="3" id="KW-0732">Signal</keyword>
<dbReference type="AlphaFoldDB" id="A0A3N4PIS5"/>
<reference evidence="8 9" key="1">
    <citation type="submission" date="2018-11" db="EMBL/GenBank/DDBJ databases">
        <title>Chitinophaga lutea sp.nov., isolate from arsenic contaminated soil.</title>
        <authorList>
            <person name="Zong Y."/>
        </authorList>
    </citation>
    <scope>NUCLEOTIDE SEQUENCE [LARGE SCALE GENOMIC DNA]</scope>
    <source>
        <strain evidence="8 9">ZY74</strain>
    </source>
</reference>
<evidence type="ECO:0000313" key="9">
    <source>
        <dbReference type="Proteomes" id="UP000278351"/>
    </source>
</evidence>
<dbReference type="InterPro" id="IPR011990">
    <property type="entry name" value="TPR-like_helical_dom_sf"/>
</dbReference>
<dbReference type="InterPro" id="IPR033985">
    <property type="entry name" value="SusD-like_N"/>
</dbReference>
<name>A0A3N4PIS5_9BACT</name>
<dbReference type="Pfam" id="PF14322">
    <property type="entry name" value="SusD-like_3"/>
    <property type="match status" value="1"/>
</dbReference>
<evidence type="ECO:0000256" key="2">
    <source>
        <dbReference type="ARBA" id="ARBA00006275"/>
    </source>
</evidence>
<dbReference type="Pfam" id="PF07980">
    <property type="entry name" value="SusD_RagB"/>
    <property type="match status" value="1"/>
</dbReference>
<comment type="caution">
    <text evidence="8">The sequence shown here is derived from an EMBL/GenBank/DDBJ whole genome shotgun (WGS) entry which is preliminary data.</text>
</comment>